<protein>
    <recommendedName>
        <fullName evidence="3">CCHC-type domain-containing protein</fullName>
    </recommendedName>
</protein>
<dbReference type="PROSITE" id="PS50158">
    <property type="entry name" value="ZF_CCHC"/>
    <property type="match status" value="1"/>
</dbReference>
<reference evidence="4 5" key="1">
    <citation type="submission" date="2024-11" db="EMBL/GenBank/DDBJ databases">
        <title>A near-complete genome assembly of Cinchona calisaya.</title>
        <authorList>
            <person name="Lian D.C."/>
            <person name="Zhao X.W."/>
            <person name="Wei L."/>
        </authorList>
    </citation>
    <scope>NUCLEOTIDE SEQUENCE [LARGE SCALE GENOMIC DNA]</scope>
    <source>
        <tissue evidence="4">Nenye</tissue>
    </source>
</reference>
<keyword evidence="1" id="KW-0479">Metal-binding</keyword>
<dbReference type="Gene3D" id="4.10.60.10">
    <property type="entry name" value="Zinc finger, CCHC-type"/>
    <property type="match status" value="1"/>
</dbReference>
<comment type="caution">
    <text evidence="4">The sequence shown here is derived from an EMBL/GenBank/DDBJ whole genome shotgun (WGS) entry which is preliminary data.</text>
</comment>
<dbReference type="AlphaFoldDB" id="A0ABD2XSR2"/>
<keyword evidence="5" id="KW-1185">Reference proteome</keyword>
<gene>
    <name evidence="4" type="ORF">ACH5RR_040993</name>
</gene>
<keyword evidence="1" id="KW-0862">Zinc</keyword>
<dbReference type="InterPro" id="IPR001878">
    <property type="entry name" value="Znf_CCHC"/>
</dbReference>
<evidence type="ECO:0000313" key="4">
    <source>
        <dbReference type="EMBL" id="KAL3498261.1"/>
    </source>
</evidence>
<dbReference type="Proteomes" id="UP001630127">
    <property type="component" value="Unassembled WGS sequence"/>
</dbReference>
<feature type="region of interest" description="Disordered" evidence="2">
    <location>
        <begin position="1"/>
        <end position="46"/>
    </location>
</feature>
<evidence type="ECO:0000259" key="3">
    <source>
        <dbReference type="PROSITE" id="PS50158"/>
    </source>
</evidence>
<proteinExistence type="predicted"/>
<dbReference type="InterPro" id="IPR036875">
    <property type="entry name" value="Znf_CCHC_sf"/>
</dbReference>
<dbReference type="EMBL" id="JBJUIK010000017">
    <property type="protein sequence ID" value="KAL3498261.1"/>
    <property type="molecule type" value="Genomic_DNA"/>
</dbReference>
<evidence type="ECO:0000256" key="2">
    <source>
        <dbReference type="SAM" id="MobiDB-lite"/>
    </source>
</evidence>
<dbReference type="GO" id="GO:0008270">
    <property type="term" value="F:zinc ion binding"/>
    <property type="evidence" value="ECO:0007669"/>
    <property type="project" value="UniProtKB-KW"/>
</dbReference>
<feature type="compositionally biased region" description="Basic and acidic residues" evidence="2">
    <location>
        <begin position="35"/>
        <end position="46"/>
    </location>
</feature>
<name>A0ABD2XSR2_9GENT</name>
<evidence type="ECO:0000313" key="5">
    <source>
        <dbReference type="Proteomes" id="UP001630127"/>
    </source>
</evidence>
<keyword evidence="1" id="KW-0863">Zinc-finger</keyword>
<dbReference type="SUPFAM" id="SSF57756">
    <property type="entry name" value="Retrovirus zinc finger-like domains"/>
    <property type="match status" value="1"/>
</dbReference>
<feature type="domain" description="CCHC-type" evidence="3">
    <location>
        <begin position="51"/>
        <end position="65"/>
    </location>
</feature>
<evidence type="ECO:0000256" key="1">
    <source>
        <dbReference type="PROSITE-ProRule" id="PRU00047"/>
    </source>
</evidence>
<organism evidence="4 5">
    <name type="scientific">Cinchona calisaya</name>
    <dbReference type="NCBI Taxonomy" id="153742"/>
    <lineage>
        <taxon>Eukaryota</taxon>
        <taxon>Viridiplantae</taxon>
        <taxon>Streptophyta</taxon>
        <taxon>Embryophyta</taxon>
        <taxon>Tracheophyta</taxon>
        <taxon>Spermatophyta</taxon>
        <taxon>Magnoliopsida</taxon>
        <taxon>eudicotyledons</taxon>
        <taxon>Gunneridae</taxon>
        <taxon>Pentapetalae</taxon>
        <taxon>asterids</taxon>
        <taxon>lamiids</taxon>
        <taxon>Gentianales</taxon>
        <taxon>Rubiaceae</taxon>
        <taxon>Cinchonoideae</taxon>
        <taxon>Cinchoneae</taxon>
        <taxon>Cinchona</taxon>
    </lineage>
</organism>
<accession>A0ABD2XSR2</accession>
<feature type="compositionally biased region" description="Basic residues" evidence="2">
    <location>
        <begin position="10"/>
        <end position="25"/>
    </location>
</feature>
<sequence>MSAYIARTSNAKKFKSKKSNSKKRKVPDTNPSGNDSKKDEKSERTVANKGKCFHCNKEGHWKINCVEYQKTLKGKAINGMFNSSIIDTILAIGSNTTSFVW</sequence>